<gene>
    <name evidence="1" type="ORF">BD821_12415</name>
</gene>
<protein>
    <recommendedName>
        <fullName evidence="3">DUF1643 domain-containing protein</fullName>
    </recommendedName>
</protein>
<comment type="caution">
    <text evidence="1">The sequence shown here is derived from an EMBL/GenBank/DDBJ whole genome shotgun (WGS) entry which is preliminary data.</text>
</comment>
<name>A0A2S6FUP0_9CLOT</name>
<sequence>MSKEKIYKYRKYIDTKKITIEVSENFRYLLCVPYIHINNDKSILVIMKNPSKADENISDHTINNVLKFCENKYSKVYIMNLFPNYSTDPKEVKTFINSARFQEVMNKNNEFLNSLLEIVDDVIIAWGGNSIGNKCEYDKAIYSVLNNVKKVNKKAYAVRIKGSKVSRKYPWHAQVWAVNHDLETYEWNIK</sequence>
<reference evidence="1 2" key="1">
    <citation type="submission" date="2018-02" db="EMBL/GenBank/DDBJ databases">
        <title>Genomic Encyclopedia of Archaeal and Bacterial Type Strains, Phase II (KMG-II): from individual species to whole genera.</title>
        <authorList>
            <person name="Goeker M."/>
        </authorList>
    </citation>
    <scope>NUCLEOTIDE SEQUENCE [LARGE SCALE GENOMIC DNA]</scope>
    <source>
        <strain evidence="1 2">DSM 15099</strain>
    </source>
</reference>
<dbReference type="Proteomes" id="UP000239863">
    <property type="component" value="Unassembled WGS sequence"/>
</dbReference>
<dbReference type="InterPro" id="IPR012441">
    <property type="entry name" value="DUF1643"/>
</dbReference>
<organism evidence="1 2">
    <name type="scientific">Clostridium algidicarnis DSM 15099</name>
    <dbReference type="NCBI Taxonomy" id="1121295"/>
    <lineage>
        <taxon>Bacteria</taxon>
        <taxon>Bacillati</taxon>
        <taxon>Bacillota</taxon>
        <taxon>Clostridia</taxon>
        <taxon>Eubacteriales</taxon>
        <taxon>Clostridiaceae</taxon>
        <taxon>Clostridium</taxon>
    </lineage>
</organism>
<evidence type="ECO:0000313" key="1">
    <source>
        <dbReference type="EMBL" id="PPK44148.1"/>
    </source>
</evidence>
<dbReference type="Pfam" id="PF07799">
    <property type="entry name" value="DUF1643"/>
    <property type="match status" value="1"/>
</dbReference>
<dbReference type="RefSeq" id="WP_104410749.1">
    <property type="nucleotide sequence ID" value="NZ_PTIS01000024.1"/>
</dbReference>
<evidence type="ECO:0008006" key="3">
    <source>
        <dbReference type="Google" id="ProtNLM"/>
    </source>
</evidence>
<evidence type="ECO:0000313" key="2">
    <source>
        <dbReference type="Proteomes" id="UP000239863"/>
    </source>
</evidence>
<accession>A0A2S6FUP0</accession>
<proteinExistence type="predicted"/>
<dbReference type="AlphaFoldDB" id="A0A2S6FUP0"/>
<dbReference type="OrthoDB" id="2940113at2"/>
<dbReference type="EMBL" id="PTIS01000024">
    <property type="protein sequence ID" value="PPK44148.1"/>
    <property type="molecule type" value="Genomic_DNA"/>
</dbReference>